<accession>A0A2U9C6K0</accession>
<organism evidence="2 4">
    <name type="scientific">Scophthalmus maximus</name>
    <name type="common">Turbot</name>
    <name type="synonym">Psetta maxima</name>
    <dbReference type="NCBI Taxonomy" id="52904"/>
    <lineage>
        <taxon>Eukaryota</taxon>
        <taxon>Metazoa</taxon>
        <taxon>Chordata</taxon>
        <taxon>Craniata</taxon>
        <taxon>Vertebrata</taxon>
        <taxon>Euteleostomi</taxon>
        <taxon>Actinopterygii</taxon>
        <taxon>Neopterygii</taxon>
        <taxon>Teleostei</taxon>
        <taxon>Neoteleostei</taxon>
        <taxon>Acanthomorphata</taxon>
        <taxon>Carangaria</taxon>
        <taxon>Pleuronectiformes</taxon>
        <taxon>Pleuronectoidei</taxon>
        <taxon>Scophthalmidae</taxon>
        <taxon>Scophthalmus</taxon>
    </lineage>
</organism>
<reference evidence="3 5" key="2">
    <citation type="submission" date="2019-06" db="EMBL/GenBank/DDBJ databases">
        <title>Draft genomes of female and male turbot (Scophthalmus maximus).</title>
        <authorList>
            <person name="Xu H."/>
            <person name="Xu X.-W."/>
            <person name="Shao C."/>
            <person name="Chen S."/>
        </authorList>
    </citation>
    <scope>NUCLEOTIDE SEQUENCE [LARGE SCALE GENOMIC DNA]</scope>
    <source>
        <strain evidence="3">Ysfricsl-2016a</strain>
        <tissue evidence="3">Blood</tissue>
    </source>
</reference>
<name>A0A2U9C6K0_SCOMX</name>
<feature type="compositionally biased region" description="Acidic residues" evidence="1">
    <location>
        <begin position="1"/>
        <end position="11"/>
    </location>
</feature>
<keyword evidence="4" id="KW-1185">Reference proteome</keyword>
<sequence>MGSGETAEDEQKDGVSDFVSDVRAGQTSCRPLHPQRRASHARNSRSGDVIVLGANATTLLCPPLSPATIKRTPRRRAALRRQRAAVCGSSDL</sequence>
<proteinExistence type="predicted"/>
<dbReference type="AlphaFoldDB" id="A0A2U9C6K0"/>
<evidence type="ECO:0000313" key="4">
    <source>
        <dbReference type="Proteomes" id="UP000246464"/>
    </source>
</evidence>
<dbReference type="Proteomes" id="UP000246464">
    <property type="component" value="Chromosome 13"/>
</dbReference>
<evidence type="ECO:0000313" key="5">
    <source>
        <dbReference type="Proteomes" id="UP000438429"/>
    </source>
</evidence>
<dbReference type="Proteomes" id="UP000438429">
    <property type="component" value="Unassembled WGS sequence"/>
</dbReference>
<protein>
    <submittedName>
        <fullName evidence="2">Uncharacterized protein</fullName>
    </submittedName>
</protein>
<dbReference type="EMBL" id="VEVO01000007">
    <property type="protein sequence ID" value="KAF0039421.1"/>
    <property type="molecule type" value="Genomic_DNA"/>
</dbReference>
<reference evidence="2 4" key="1">
    <citation type="submission" date="2017-12" db="EMBL/GenBank/DDBJ databases">
        <title>Integrating genomic resources of turbot (Scophthalmus maximus) in depth evaluation of genetic and physical mapping variation across individuals.</title>
        <authorList>
            <person name="Martinez P."/>
        </authorList>
    </citation>
    <scope>NUCLEOTIDE SEQUENCE [LARGE SCALE GENOMIC DNA]</scope>
</reference>
<gene>
    <name evidence="3" type="ORF">F2P81_007656</name>
    <name evidence="2" type="ORF">SMAX5B_008892</name>
</gene>
<evidence type="ECO:0000313" key="2">
    <source>
        <dbReference type="EMBL" id="AWP12185.1"/>
    </source>
</evidence>
<evidence type="ECO:0000313" key="3">
    <source>
        <dbReference type="EMBL" id="KAF0039421.1"/>
    </source>
</evidence>
<feature type="region of interest" description="Disordered" evidence="1">
    <location>
        <begin position="1"/>
        <end position="45"/>
    </location>
</feature>
<dbReference type="EMBL" id="CP026255">
    <property type="protein sequence ID" value="AWP12185.1"/>
    <property type="molecule type" value="Genomic_DNA"/>
</dbReference>
<feature type="compositionally biased region" description="Basic residues" evidence="1">
    <location>
        <begin position="33"/>
        <end position="43"/>
    </location>
</feature>
<evidence type="ECO:0000256" key="1">
    <source>
        <dbReference type="SAM" id="MobiDB-lite"/>
    </source>
</evidence>